<dbReference type="GO" id="GO:1990904">
    <property type="term" value="C:ribonucleoprotein complex"/>
    <property type="evidence" value="ECO:0007669"/>
    <property type="project" value="UniProtKB-KW"/>
</dbReference>
<reference evidence="5 6" key="1">
    <citation type="journal article" date="2016" name="Genome Biol. Evol.">
        <title>Divergent and convergent evolution of fungal pathogenicity.</title>
        <authorList>
            <person name="Shang Y."/>
            <person name="Xiao G."/>
            <person name="Zheng P."/>
            <person name="Cen K."/>
            <person name="Zhan S."/>
            <person name="Wang C."/>
        </authorList>
    </citation>
    <scope>NUCLEOTIDE SEQUENCE [LARGE SCALE GENOMIC DNA]</scope>
    <source>
        <strain evidence="5 6">ARSEF 7405</strain>
    </source>
</reference>
<dbReference type="OrthoDB" id="338850at2759"/>
<accession>A0A167VAY8</accession>
<protein>
    <submittedName>
        <fullName evidence="5">60S ribosomal protein L28</fullName>
    </submittedName>
</protein>
<proteinExistence type="inferred from homology"/>
<dbReference type="Gene3D" id="3.30.390.110">
    <property type="match status" value="1"/>
</dbReference>
<dbReference type="EMBL" id="AZGZ01000036">
    <property type="protein sequence ID" value="KZZ87281.1"/>
    <property type="molecule type" value="Genomic_DNA"/>
</dbReference>
<dbReference type="GO" id="GO:0003735">
    <property type="term" value="F:structural constituent of ribosome"/>
    <property type="evidence" value="ECO:0007669"/>
    <property type="project" value="InterPro"/>
</dbReference>
<name>A0A167VAY8_9EURO</name>
<dbReference type="AlphaFoldDB" id="A0A167VAY8"/>
<evidence type="ECO:0000256" key="1">
    <source>
        <dbReference type="ARBA" id="ARBA00007926"/>
    </source>
</evidence>
<dbReference type="InterPro" id="IPR002672">
    <property type="entry name" value="Ribosomal_eL28"/>
</dbReference>
<evidence type="ECO:0000313" key="5">
    <source>
        <dbReference type="EMBL" id="KZZ87281.1"/>
    </source>
</evidence>
<sequence>MILDEPGKAEKKKKKLIILVFKLFTGRTNAYLVKRKAAGGVQFSRDPFNLTNENKRKYAGYSSSKAIGVQPTENSVVVLSKKPAAVNQPAKALIANEYRKTASKRQIYKGVAATAKNYRNDLIPAAVARASAISYAKAHKREPPAKSVRGGKAALQFGLESTEAAA</sequence>
<dbReference type="PANTHER" id="PTHR10544">
    <property type="entry name" value="60S RIBOSOMAL PROTEIN L28"/>
    <property type="match status" value="1"/>
</dbReference>
<comment type="caution">
    <text evidence="5">The sequence shown here is derived from an EMBL/GenBank/DDBJ whole genome shotgun (WGS) entry which is preliminary data.</text>
</comment>
<evidence type="ECO:0000256" key="2">
    <source>
        <dbReference type="ARBA" id="ARBA00022980"/>
    </source>
</evidence>
<keyword evidence="6" id="KW-1185">Reference proteome</keyword>
<dbReference type="InterPro" id="IPR029004">
    <property type="entry name" value="Ribosomal_eL28/Mak16"/>
</dbReference>
<feature type="domain" description="Ribosomal eL28/Mak16" evidence="4">
    <location>
        <begin position="27"/>
        <end position="134"/>
    </location>
</feature>
<dbReference type="VEuPathDB" id="FungiDB:AAP_05805"/>
<dbReference type="Pfam" id="PF01778">
    <property type="entry name" value="Ribosomal_L28e"/>
    <property type="match status" value="1"/>
</dbReference>
<organism evidence="5 6">
    <name type="scientific">Ascosphaera apis ARSEF 7405</name>
    <dbReference type="NCBI Taxonomy" id="392613"/>
    <lineage>
        <taxon>Eukaryota</taxon>
        <taxon>Fungi</taxon>
        <taxon>Dikarya</taxon>
        <taxon>Ascomycota</taxon>
        <taxon>Pezizomycotina</taxon>
        <taxon>Eurotiomycetes</taxon>
        <taxon>Eurotiomycetidae</taxon>
        <taxon>Onygenales</taxon>
        <taxon>Ascosphaeraceae</taxon>
        <taxon>Ascosphaera</taxon>
    </lineage>
</organism>
<gene>
    <name evidence="5" type="ORF">AAP_05805</name>
</gene>
<comment type="similarity">
    <text evidence="1">Belongs to the eukaryotic ribosomal protein eL28 family.</text>
</comment>
<dbReference type="GO" id="GO:0006412">
    <property type="term" value="P:translation"/>
    <property type="evidence" value="ECO:0007669"/>
    <property type="project" value="InterPro"/>
</dbReference>
<evidence type="ECO:0000313" key="6">
    <source>
        <dbReference type="Proteomes" id="UP000242877"/>
    </source>
</evidence>
<keyword evidence="3" id="KW-0687">Ribonucleoprotein</keyword>
<dbReference type="Proteomes" id="UP000242877">
    <property type="component" value="Unassembled WGS sequence"/>
</dbReference>
<evidence type="ECO:0000259" key="4">
    <source>
        <dbReference type="Pfam" id="PF01778"/>
    </source>
</evidence>
<keyword evidence="2 5" id="KW-0689">Ribosomal protein</keyword>
<dbReference type="GO" id="GO:0005840">
    <property type="term" value="C:ribosome"/>
    <property type="evidence" value="ECO:0007669"/>
    <property type="project" value="UniProtKB-KW"/>
</dbReference>
<evidence type="ECO:0000256" key="3">
    <source>
        <dbReference type="ARBA" id="ARBA00023274"/>
    </source>
</evidence>